<comment type="caution">
    <text evidence="1">The sequence shown here is derived from an EMBL/GenBank/DDBJ whole genome shotgun (WGS) entry which is preliminary data.</text>
</comment>
<accession>J9G7V1</accession>
<proteinExistence type="predicted"/>
<dbReference type="AlphaFoldDB" id="J9G7V1"/>
<dbReference type="EMBL" id="AMCI01002353">
    <property type="protein sequence ID" value="EJX02944.1"/>
    <property type="molecule type" value="Genomic_DNA"/>
</dbReference>
<gene>
    <name evidence="1" type="ORF">EVA_08953</name>
</gene>
<sequence>MVSCNAVSMRCSSIALFQGLVIKSKAPACIPFTAN</sequence>
<evidence type="ECO:0000313" key="1">
    <source>
        <dbReference type="EMBL" id="EJX02944.1"/>
    </source>
</evidence>
<organism evidence="1">
    <name type="scientific">gut metagenome</name>
    <dbReference type="NCBI Taxonomy" id="749906"/>
    <lineage>
        <taxon>unclassified sequences</taxon>
        <taxon>metagenomes</taxon>
        <taxon>organismal metagenomes</taxon>
    </lineage>
</organism>
<reference evidence="1" key="1">
    <citation type="journal article" date="2012" name="PLoS ONE">
        <title>Gene sets for utilization of primary and secondary nutrition supplies in the distal gut of endangered iberian lynx.</title>
        <authorList>
            <person name="Alcaide M."/>
            <person name="Messina E."/>
            <person name="Richter M."/>
            <person name="Bargiela R."/>
            <person name="Peplies J."/>
            <person name="Huws S.A."/>
            <person name="Newbold C.J."/>
            <person name="Golyshin P.N."/>
            <person name="Simon M.A."/>
            <person name="Lopez G."/>
            <person name="Yakimov M.M."/>
            <person name="Ferrer M."/>
        </authorList>
    </citation>
    <scope>NUCLEOTIDE SEQUENCE</scope>
</reference>
<name>J9G7V1_9ZZZZ</name>
<protein>
    <submittedName>
        <fullName evidence="1">Uncharacterized protein</fullName>
    </submittedName>
</protein>